<dbReference type="Pfam" id="PF03422">
    <property type="entry name" value="CBM_6"/>
    <property type="match status" value="1"/>
</dbReference>
<dbReference type="SMART" id="SM00606">
    <property type="entry name" value="CBD_IV"/>
    <property type="match status" value="1"/>
</dbReference>
<keyword evidence="1 3" id="KW-0732">Signal</keyword>
<dbReference type="CDD" id="cd00146">
    <property type="entry name" value="PKD"/>
    <property type="match status" value="1"/>
</dbReference>
<dbReference type="InterPro" id="IPR006584">
    <property type="entry name" value="Cellulose-bd_IV"/>
</dbReference>
<dbReference type="PANTHER" id="PTHR40469">
    <property type="entry name" value="SECRETED GLYCOSYL HYDROLASE"/>
    <property type="match status" value="1"/>
</dbReference>
<proteinExistence type="predicted"/>
<dbReference type="Pfam" id="PF18911">
    <property type="entry name" value="PKD_4"/>
    <property type="match status" value="1"/>
</dbReference>
<dbReference type="InterPro" id="IPR008979">
    <property type="entry name" value="Galactose-bd-like_sf"/>
</dbReference>
<dbReference type="SUPFAM" id="SSF49785">
    <property type="entry name" value="Galactose-binding domain-like"/>
    <property type="match status" value="1"/>
</dbReference>
<dbReference type="PROSITE" id="PS50093">
    <property type="entry name" value="PKD"/>
    <property type="match status" value="1"/>
</dbReference>
<evidence type="ECO:0000313" key="7">
    <source>
        <dbReference type="Proteomes" id="UP001597479"/>
    </source>
</evidence>
<organism evidence="6 7">
    <name type="scientific">Promicromonospora vindobonensis</name>
    <dbReference type="NCBI Taxonomy" id="195748"/>
    <lineage>
        <taxon>Bacteria</taxon>
        <taxon>Bacillati</taxon>
        <taxon>Actinomycetota</taxon>
        <taxon>Actinomycetes</taxon>
        <taxon>Micrococcales</taxon>
        <taxon>Promicromonosporaceae</taxon>
        <taxon>Promicromonospora</taxon>
    </lineage>
</organism>
<dbReference type="RefSeq" id="WP_377180904.1">
    <property type="nucleotide sequence ID" value="NZ_JBHUOG010000001.1"/>
</dbReference>
<dbReference type="InterPro" id="IPR035986">
    <property type="entry name" value="PKD_dom_sf"/>
</dbReference>
<feature type="chain" id="PRO_5047030953" evidence="3">
    <location>
        <begin position="33"/>
        <end position="1160"/>
    </location>
</feature>
<dbReference type="Gene3D" id="2.60.40.10">
    <property type="entry name" value="Immunoglobulins"/>
    <property type="match status" value="1"/>
</dbReference>
<dbReference type="PANTHER" id="PTHR40469:SF2">
    <property type="entry name" value="GALACTOSE-BINDING DOMAIN-LIKE SUPERFAMILY PROTEIN"/>
    <property type="match status" value="1"/>
</dbReference>
<dbReference type="InterPro" id="IPR000601">
    <property type="entry name" value="PKD_dom"/>
</dbReference>
<feature type="domain" description="PKD" evidence="4">
    <location>
        <begin position="734"/>
        <end position="815"/>
    </location>
</feature>
<dbReference type="InterPro" id="IPR029010">
    <property type="entry name" value="ThuA-like"/>
</dbReference>
<dbReference type="InterPro" id="IPR011042">
    <property type="entry name" value="6-blade_b-propeller_TolB-like"/>
</dbReference>
<dbReference type="Proteomes" id="UP001597479">
    <property type="component" value="Unassembled WGS sequence"/>
</dbReference>
<sequence length="1160" mass="122132">MRNVHGTRRLRRLMVAAAAAAAVGLPAASVSAVEPPSAASNGAQAGVAAAPAAAAAEPFDALVFSKTAAFRHGSIPTGIEAITQLGAANDFTVTATEDASVFSDDGLADYEVVVFLSTTGDVLSADQQAAFERYIQGGGGYAGIHAASDTEYDWPWYGELVGAYFNSHPANQDATIDVEDHAHASTAHLPDRWDRHDEWYNFRTNPRGDVHVLASLDEDSYDAGGGAMGADHPTAWCHVYDGGRSWYTGGGHTNESYAEPAFLEHLLGGIQTAAGVVDSDCNATQDASYEKVALDENTANPMMLDVAPNGTVFYVERDGRVQQISSETNLTTTAMTLDVTLANEDGLTGIVLDPDFAANNWVYLYWSPEDVGDDGPHNRVSRFAYDPATGTFDPASEVAVLKVTTQRDRCCHAGGDMQFDSQGNLVLVTGDNTDPFESSGYAPIDERPGRENFDAQRTSANTNDLRGKVLRIHPEADGSYTIPDGNMFAEGTELTRPEIFAMGFRNPFRIGIDPATDNVLVGDYGPDAGAANPARGPEGTVEWNVVSDPGFYGWPYCTGANTSYVDYDFATSQSGETFDCAGGVVNESPNNTGQAQLPPAKEAEVWYGYGGNPDFPEIGGGGAPMGGPVYDFDPELDSDVKWPAYWDGKALLGEWNQGKVYSLQLTGEQRDDLVDINRVLPGTLDPAEGFDRPMDMDFGPDGALYAIDWGSGFGGNNDTSGIYKVAYTQGDPSPIAKAAADVTDGHAPLAVQFSSEGSRHPSGEPITLRWDFGDGTTSDEANPTHTYTENGSYTAQLTATDAAGAVGVANVTVVVGNITPTVSITLPDDGGFFSWGDQVRYEVAVDDPDGEVDCSDVTLYTSLGHDSHSHPIEELTGCSGVLQTAADDGHGADANIFWTLEATFADDGGAVGVPLTGSDLQVLQPKRLQAEFFTDTGRLPGSTSGGDAGVQREGTGDSAGGGQNIGYIEPDDWWAFEPVSLTNISAVTLRAASPNGGGPVSVRWGAPDGPEIGSVSIPATGDWQAYTDVTAELHDVPAGTGTLYFVHTAGQANVNWLDFVGDGVAYLPPTPAVDVVQPTCDAPGAIEPREVAGVRSYQIKEWTGSEAGDKVADLAALAAGTYQVTARPDPNVDLVASGDWTDGPGRQATLLVTLDAADCT</sequence>
<dbReference type="PROSITE" id="PS51175">
    <property type="entry name" value="CBM6"/>
    <property type="match status" value="1"/>
</dbReference>
<evidence type="ECO:0000259" key="4">
    <source>
        <dbReference type="PROSITE" id="PS50093"/>
    </source>
</evidence>
<feature type="domain" description="CBM6" evidence="5">
    <location>
        <begin position="926"/>
        <end position="1060"/>
    </location>
</feature>
<dbReference type="Pfam" id="PF06283">
    <property type="entry name" value="ThuA"/>
    <property type="match status" value="1"/>
</dbReference>
<comment type="caution">
    <text evidence="6">The sequence shown here is derived from an EMBL/GenBank/DDBJ whole genome shotgun (WGS) entry which is preliminary data.</text>
</comment>
<keyword evidence="7" id="KW-1185">Reference proteome</keyword>
<feature type="region of interest" description="Disordered" evidence="2">
    <location>
        <begin position="935"/>
        <end position="963"/>
    </location>
</feature>
<dbReference type="InterPro" id="IPR013783">
    <property type="entry name" value="Ig-like_fold"/>
</dbReference>
<evidence type="ECO:0000259" key="5">
    <source>
        <dbReference type="PROSITE" id="PS51175"/>
    </source>
</evidence>
<accession>A0ABW5VP49</accession>
<evidence type="ECO:0000313" key="6">
    <source>
        <dbReference type="EMBL" id="MFD2793066.1"/>
    </source>
</evidence>
<gene>
    <name evidence="6" type="ORF">ACFS27_05865</name>
</gene>
<dbReference type="SUPFAM" id="SSF52317">
    <property type="entry name" value="Class I glutamine amidotransferase-like"/>
    <property type="match status" value="1"/>
</dbReference>
<dbReference type="CDD" id="cd04084">
    <property type="entry name" value="CBM6_xylanase-like"/>
    <property type="match status" value="1"/>
</dbReference>
<evidence type="ECO:0000256" key="1">
    <source>
        <dbReference type="ARBA" id="ARBA00022729"/>
    </source>
</evidence>
<dbReference type="SMART" id="SM00089">
    <property type="entry name" value="PKD"/>
    <property type="match status" value="1"/>
</dbReference>
<dbReference type="SUPFAM" id="SSF49299">
    <property type="entry name" value="PKD domain"/>
    <property type="match status" value="1"/>
</dbReference>
<reference evidence="7" key="1">
    <citation type="journal article" date="2019" name="Int. J. Syst. Evol. Microbiol.">
        <title>The Global Catalogue of Microorganisms (GCM) 10K type strain sequencing project: providing services to taxonomists for standard genome sequencing and annotation.</title>
        <authorList>
            <consortium name="The Broad Institute Genomics Platform"/>
            <consortium name="The Broad Institute Genome Sequencing Center for Infectious Disease"/>
            <person name="Wu L."/>
            <person name="Ma J."/>
        </authorList>
    </citation>
    <scope>NUCLEOTIDE SEQUENCE [LARGE SCALE GENOMIC DNA]</scope>
    <source>
        <strain evidence="7">CCM 7044</strain>
    </source>
</reference>
<dbReference type="Gene3D" id="3.40.50.880">
    <property type="match status" value="1"/>
</dbReference>
<dbReference type="InterPro" id="IPR029062">
    <property type="entry name" value="Class_I_gatase-like"/>
</dbReference>
<dbReference type="Gene3D" id="2.60.120.260">
    <property type="entry name" value="Galactose-binding domain-like"/>
    <property type="match status" value="1"/>
</dbReference>
<dbReference type="Gene3D" id="2.120.10.30">
    <property type="entry name" value="TolB, C-terminal domain"/>
    <property type="match status" value="1"/>
</dbReference>
<protein>
    <submittedName>
        <fullName evidence="6">ThuA domain-containing protein</fullName>
    </submittedName>
</protein>
<dbReference type="InterPro" id="IPR011041">
    <property type="entry name" value="Quinoprot_gluc/sorb_DH_b-prop"/>
</dbReference>
<feature type="signal peptide" evidence="3">
    <location>
        <begin position="1"/>
        <end position="32"/>
    </location>
</feature>
<dbReference type="InterPro" id="IPR012938">
    <property type="entry name" value="Glc/Sorbosone_DH"/>
</dbReference>
<dbReference type="Pfam" id="PF07995">
    <property type="entry name" value="GSDH"/>
    <property type="match status" value="1"/>
</dbReference>
<dbReference type="InterPro" id="IPR005084">
    <property type="entry name" value="CBM6"/>
</dbReference>
<feature type="region of interest" description="Disordered" evidence="2">
    <location>
        <begin position="754"/>
        <end position="783"/>
    </location>
</feature>
<evidence type="ECO:0000256" key="3">
    <source>
        <dbReference type="SAM" id="SignalP"/>
    </source>
</evidence>
<dbReference type="EMBL" id="JBHUOG010000001">
    <property type="protein sequence ID" value="MFD2793066.1"/>
    <property type="molecule type" value="Genomic_DNA"/>
</dbReference>
<dbReference type="InterPro" id="IPR022409">
    <property type="entry name" value="PKD/Chitinase_dom"/>
</dbReference>
<name>A0ABW5VP49_9MICO</name>
<dbReference type="SUPFAM" id="SSF50952">
    <property type="entry name" value="Soluble quinoprotein glucose dehydrogenase"/>
    <property type="match status" value="1"/>
</dbReference>
<evidence type="ECO:0000256" key="2">
    <source>
        <dbReference type="SAM" id="MobiDB-lite"/>
    </source>
</evidence>